<proteinExistence type="inferred from homology"/>
<dbReference type="PROSITE" id="PS51721">
    <property type="entry name" value="G_CP"/>
    <property type="match status" value="1"/>
</dbReference>
<evidence type="ECO:0000259" key="11">
    <source>
        <dbReference type="PROSITE" id="PS50936"/>
    </source>
</evidence>
<dbReference type="Pfam" id="PF03193">
    <property type="entry name" value="RsgA_GTPase"/>
    <property type="match status" value="1"/>
</dbReference>
<dbReference type="OrthoDB" id="9809485at2"/>
<dbReference type="EMBL" id="FOCG01000001">
    <property type="protein sequence ID" value="SEM64196.1"/>
    <property type="molecule type" value="Genomic_DNA"/>
</dbReference>
<evidence type="ECO:0000259" key="12">
    <source>
        <dbReference type="PROSITE" id="PS51721"/>
    </source>
</evidence>
<dbReference type="GO" id="GO:0003924">
    <property type="term" value="F:GTPase activity"/>
    <property type="evidence" value="ECO:0007669"/>
    <property type="project" value="UniProtKB-UniRule"/>
</dbReference>
<keyword evidence="3 10" id="KW-0479">Metal-binding</keyword>
<organism evidence="13 14">
    <name type="scientific">Hydrogenoanaerobacterium saccharovorans</name>
    <dbReference type="NCBI Taxonomy" id="474960"/>
    <lineage>
        <taxon>Bacteria</taxon>
        <taxon>Bacillati</taxon>
        <taxon>Bacillota</taxon>
        <taxon>Clostridia</taxon>
        <taxon>Eubacteriales</taxon>
        <taxon>Oscillospiraceae</taxon>
        <taxon>Hydrogenoanaerobacterium</taxon>
    </lineage>
</organism>
<dbReference type="NCBIfam" id="TIGR00157">
    <property type="entry name" value="ribosome small subunit-dependent GTPase A"/>
    <property type="match status" value="1"/>
</dbReference>
<feature type="binding site" evidence="10">
    <location>
        <begin position="200"/>
        <end position="208"/>
    </location>
    <ligand>
        <name>GTP</name>
        <dbReference type="ChEBI" id="CHEBI:37565"/>
    </ligand>
</feature>
<comment type="subcellular location">
    <subcellularLocation>
        <location evidence="10">Cytoplasm</location>
    </subcellularLocation>
</comment>
<evidence type="ECO:0000256" key="4">
    <source>
        <dbReference type="ARBA" id="ARBA00022730"/>
    </source>
</evidence>
<feature type="binding site" evidence="10">
    <location>
        <begin position="148"/>
        <end position="151"/>
    </location>
    <ligand>
        <name>GTP</name>
        <dbReference type="ChEBI" id="CHEBI:37565"/>
    </ligand>
</feature>
<dbReference type="SUPFAM" id="SSF52540">
    <property type="entry name" value="P-loop containing nucleoside triphosphate hydrolases"/>
    <property type="match status" value="1"/>
</dbReference>
<dbReference type="AlphaFoldDB" id="A0A1H8A130"/>
<dbReference type="Gene3D" id="1.10.40.50">
    <property type="entry name" value="Probable gtpase engc, domain 3"/>
    <property type="match status" value="1"/>
</dbReference>
<feature type="binding site" evidence="10">
    <location>
        <position position="283"/>
    </location>
    <ligand>
        <name>Zn(2+)</name>
        <dbReference type="ChEBI" id="CHEBI:29105"/>
    </ligand>
</feature>
<keyword evidence="6 10" id="KW-0378">Hydrolase</keyword>
<keyword evidence="8 10" id="KW-0694">RNA-binding</keyword>
<evidence type="ECO:0000256" key="1">
    <source>
        <dbReference type="ARBA" id="ARBA00022490"/>
    </source>
</evidence>
<protein>
    <recommendedName>
        <fullName evidence="10">Small ribosomal subunit biogenesis GTPase RsgA</fullName>
        <ecNumber evidence="10">3.6.1.-</ecNumber>
    </recommendedName>
</protein>
<feature type="binding site" evidence="10">
    <location>
        <position position="278"/>
    </location>
    <ligand>
        <name>Zn(2+)</name>
        <dbReference type="ChEBI" id="CHEBI:29105"/>
    </ligand>
</feature>
<dbReference type="Proteomes" id="UP000199158">
    <property type="component" value="Unassembled WGS sequence"/>
</dbReference>
<name>A0A1H8A130_9FIRM</name>
<keyword evidence="5 10" id="KW-0547">Nucleotide-binding</keyword>
<comment type="subunit">
    <text evidence="10">Monomer. Associates with 30S ribosomal subunit, binds 16S rRNA.</text>
</comment>
<keyword evidence="9 10" id="KW-0342">GTP-binding</keyword>
<dbReference type="RefSeq" id="WP_092752304.1">
    <property type="nucleotide sequence ID" value="NZ_FOCG01000001.1"/>
</dbReference>
<evidence type="ECO:0000313" key="14">
    <source>
        <dbReference type="Proteomes" id="UP000199158"/>
    </source>
</evidence>
<feature type="binding site" evidence="10">
    <location>
        <position position="291"/>
    </location>
    <ligand>
        <name>Zn(2+)</name>
        <dbReference type="ChEBI" id="CHEBI:29105"/>
    </ligand>
</feature>
<evidence type="ECO:0000256" key="5">
    <source>
        <dbReference type="ARBA" id="ARBA00022741"/>
    </source>
</evidence>
<dbReference type="GO" id="GO:0005737">
    <property type="term" value="C:cytoplasm"/>
    <property type="evidence" value="ECO:0007669"/>
    <property type="project" value="UniProtKB-SubCell"/>
</dbReference>
<dbReference type="PANTHER" id="PTHR32120:SF10">
    <property type="entry name" value="SMALL RIBOSOMAL SUBUNIT BIOGENESIS GTPASE RSGA"/>
    <property type="match status" value="1"/>
</dbReference>
<dbReference type="InterPro" id="IPR004881">
    <property type="entry name" value="Ribosome_biogen_GTPase_RsgA"/>
</dbReference>
<dbReference type="PANTHER" id="PTHR32120">
    <property type="entry name" value="SMALL RIBOSOMAL SUBUNIT BIOGENESIS GTPASE RSGA"/>
    <property type="match status" value="1"/>
</dbReference>
<keyword evidence="14" id="KW-1185">Reference proteome</keyword>
<keyword evidence="1 10" id="KW-0963">Cytoplasm</keyword>
<dbReference type="CDD" id="cd01854">
    <property type="entry name" value="YjeQ_EngC"/>
    <property type="match status" value="1"/>
</dbReference>
<keyword evidence="7 10" id="KW-0862">Zinc</keyword>
<dbReference type="GO" id="GO:0042274">
    <property type="term" value="P:ribosomal small subunit biogenesis"/>
    <property type="evidence" value="ECO:0007669"/>
    <property type="project" value="UniProtKB-UniRule"/>
</dbReference>
<feature type="binding site" evidence="10">
    <location>
        <position position="285"/>
    </location>
    <ligand>
        <name>Zn(2+)</name>
        <dbReference type="ChEBI" id="CHEBI:29105"/>
    </ligand>
</feature>
<dbReference type="GO" id="GO:0005525">
    <property type="term" value="F:GTP binding"/>
    <property type="evidence" value="ECO:0007669"/>
    <property type="project" value="UniProtKB-UniRule"/>
</dbReference>
<dbReference type="HAMAP" id="MF_01820">
    <property type="entry name" value="GTPase_RsgA"/>
    <property type="match status" value="1"/>
</dbReference>
<evidence type="ECO:0000313" key="13">
    <source>
        <dbReference type="EMBL" id="SEM64196.1"/>
    </source>
</evidence>
<dbReference type="EC" id="3.6.1.-" evidence="10"/>
<evidence type="ECO:0000256" key="8">
    <source>
        <dbReference type="ARBA" id="ARBA00022884"/>
    </source>
</evidence>
<evidence type="ECO:0000256" key="7">
    <source>
        <dbReference type="ARBA" id="ARBA00022833"/>
    </source>
</evidence>
<evidence type="ECO:0000256" key="6">
    <source>
        <dbReference type="ARBA" id="ARBA00022801"/>
    </source>
</evidence>
<dbReference type="STRING" id="474960.SAMN05216180_1033"/>
<comment type="similarity">
    <text evidence="10">Belongs to the TRAFAC class YlqF/YawG GTPase family. RsgA subfamily.</text>
</comment>
<dbReference type="InterPro" id="IPR027417">
    <property type="entry name" value="P-loop_NTPase"/>
</dbReference>
<feature type="domain" description="CP-type G" evidence="12">
    <location>
        <begin position="101"/>
        <end position="257"/>
    </location>
</feature>
<sequence>MNILNNYGLTDRFSNEAGMYPELSIARITAQYRGLYKIVSVHGEMQAEISGKLRFETTELAKFPTVGDFVMVSVDASCGNAIIHHVLTRKSVFLRTAVGVSGQAQSVAANIDTVFICMSLNNNFNLSRLERYLSVAWDSGATPVVLLTKSDLCEDLEKAVNVVERVSSFSDVIPLSVYDKNIEQTLSKYLKSGTTSAFIGSSGVGKSTLINKLLGEDVLTTADIGKADKGRHTTTGREMFSSPFGGVLIDTPGMRELGAESVDLGKTFDDIEELAGRCKFRDCTHTNEPGCAILDALANGTLDSRRFENYCKLKIEAGYDGLNAKEIEVKKLERMFKNVGGMKNMRKFAKEQHKNK</sequence>
<keyword evidence="2 10" id="KW-0690">Ribosome biogenesis</keyword>
<evidence type="ECO:0000256" key="3">
    <source>
        <dbReference type="ARBA" id="ARBA00022723"/>
    </source>
</evidence>
<evidence type="ECO:0000256" key="10">
    <source>
        <dbReference type="HAMAP-Rule" id="MF_01820"/>
    </source>
</evidence>
<accession>A0A1H8A130</accession>
<comment type="cofactor">
    <cofactor evidence="10">
        <name>Zn(2+)</name>
        <dbReference type="ChEBI" id="CHEBI:29105"/>
    </cofactor>
    <text evidence="10">Binds 1 zinc ion per subunit.</text>
</comment>
<dbReference type="GO" id="GO:0046872">
    <property type="term" value="F:metal ion binding"/>
    <property type="evidence" value="ECO:0007669"/>
    <property type="project" value="UniProtKB-KW"/>
</dbReference>
<evidence type="ECO:0000256" key="2">
    <source>
        <dbReference type="ARBA" id="ARBA00022517"/>
    </source>
</evidence>
<feature type="domain" description="EngC GTPase" evidence="11">
    <location>
        <begin position="109"/>
        <end position="255"/>
    </location>
</feature>
<gene>
    <name evidence="10" type="primary">rsgA</name>
    <name evidence="13" type="ORF">SAMN05216180_1033</name>
</gene>
<reference evidence="13 14" key="1">
    <citation type="submission" date="2016-10" db="EMBL/GenBank/DDBJ databases">
        <authorList>
            <person name="de Groot N.N."/>
        </authorList>
    </citation>
    <scope>NUCLEOTIDE SEQUENCE [LARGE SCALE GENOMIC DNA]</scope>
    <source>
        <strain evidence="13 14">CGMCC 1.5070</strain>
    </source>
</reference>
<dbReference type="GO" id="GO:0019843">
    <property type="term" value="F:rRNA binding"/>
    <property type="evidence" value="ECO:0007669"/>
    <property type="project" value="UniProtKB-KW"/>
</dbReference>
<dbReference type="InterPro" id="IPR030378">
    <property type="entry name" value="G_CP_dom"/>
</dbReference>
<keyword evidence="4 10" id="KW-0699">rRNA-binding</keyword>
<comment type="function">
    <text evidence="10">One of several proteins that assist in the late maturation steps of the functional core of the 30S ribosomal subunit. Helps release RbfA from mature subunits. May play a role in the assembly of ribosomal proteins into the subunit. Circularly permuted GTPase that catalyzes slow GTP hydrolysis, GTPase activity is stimulated by the 30S ribosomal subunit.</text>
</comment>
<evidence type="ECO:0000256" key="9">
    <source>
        <dbReference type="ARBA" id="ARBA00023134"/>
    </source>
</evidence>
<dbReference type="Gene3D" id="3.40.50.300">
    <property type="entry name" value="P-loop containing nucleotide triphosphate hydrolases"/>
    <property type="match status" value="1"/>
</dbReference>
<dbReference type="PROSITE" id="PS50936">
    <property type="entry name" value="ENGC_GTPASE"/>
    <property type="match status" value="1"/>
</dbReference>
<dbReference type="InterPro" id="IPR010914">
    <property type="entry name" value="RsgA_GTPase_dom"/>
</dbReference>